<evidence type="ECO:0000256" key="1">
    <source>
        <dbReference type="SAM" id="MobiDB-lite"/>
    </source>
</evidence>
<sequence length="111" mass="11691">MVLPAHGRAGRFVRSHRRVCRDCNTLPTSPATVRIRPVVRDYPGATPFATINRPVGAPPPVAGSTTNNARAGDRERQGRQAGTPGQATGSAKAGDRAATNPATAEPDRLNR</sequence>
<evidence type="ECO:0000313" key="2">
    <source>
        <dbReference type="EMBL" id="GAA5190748.1"/>
    </source>
</evidence>
<proteinExistence type="predicted"/>
<organism evidence="2 3">
    <name type="scientific">Rugosimonospora acidiphila</name>
    <dbReference type="NCBI Taxonomy" id="556531"/>
    <lineage>
        <taxon>Bacteria</taxon>
        <taxon>Bacillati</taxon>
        <taxon>Actinomycetota</taxon>
        <taxon>Actinomycetes</taxon>
        <taxon>Micromonosporales</taxon>
        <taxon>Micromonosporaceae</taxon>
        <taxon>Rugosimonospora</taxon>
    </lineage>
</organism>
<accession>A0ABP9S4F4</accession>
<reference evidence="3" key="1">
    <citation type="journal article" date="2019" name="Int. J. Syst. Evol. Microbiol.">
        <title>The Global Catalogue of Microorganisms (GCM) 10K type strain sequencing project: providing services to taxonomists for standard genome sequencing and annotation.</title>
        <authorList>
            <consortium name="The Broad Institute Genomics Platform"/>
            <consortium name="The Broad Institute Genome Sequencing Center for Infectious Disease"/>
            <person name="Wu L."/>
            <person name="Ma J."/>
        </authorList>
    </citation>
    <scope>NUCLEOTIDE SEQUENCE [LARGE SCALE GENOMIC DNA]</scope>
    <source>
        <strain evidence="3">JCM 18304</strain>
    </source>
</reference>
<dbReference type="Proteomes" id="UP001501570">
    <property type="component" value="Unassembled WGS sequence"/>
</dbReference>
<protein>
    <submittedName>
        <fullName evidence="2">Uncharacterized protein</fullName>
    </submittedName>
</protein>
<comment type="caution">
    <text evidence="2">The sequence shown here is derived from an EMBL/GenBank/DDBJ whole genome shotgun (WGS) entry which is preliminary data.</text>
</comment>
<keyword evidence="3" id="KW-1185">Reference proteome</keyword>
<feature type="region of interest" description="Disordered" evidence="1">
    <location>
        <begin position="45"/>
        <end position="111"/>
    </location>
</feature>
<name>A0ABP9S4F4_9ACTN</name>
<gene>
    <name evidence="2" type="ORF">GCM10023322_46630</name>
</gene>
<evidence type="ECO:0000313" key="3">
    <source>
        <dbReference type="Proteomes" id="UP001501570"/>
    </source>
</evidence>
<dbReference type="EMBL" id="BAABJQ010000014">
    <property type="protein sequence ID" value="GAA5190748.1"/>
    <property type="molecule type" value="Genomic_DNA"/>
</dbReference>